<gene>
    <name evidence="1" type="ORF">B0T14DRAFT_602982</name>
</gene>
<protein>
    <submittedName>
        <fullName evidence="1">Uncharacterized protein</fullName>
    </submittedName>
</protein>
<sequence>MHRGYGDYQWLCWINSVQVQTTTNNLLGQVASGTLCISGLLKVLHITKENETNPGAQTTHLGDTQSGVDLFWNTKDLHDQSGNGKTSVLRQHKTYAATRTRYAPGNGDILFMPFRIMGSDYLGADYGVPILEGLLLLPLLNGPRGTYQRVGQLTISIQRAKGSFRGG</sequence>
<evidence type="ECO:0000313" key="1">
    <source>
        <dbReference type="EMBL" id="KAK0619090.1"/>
    </source>
</evidence>
<dbReference type="EMBL" id="JAULSU010000004">
    <property type="protein sequence ID" value="KAK0619090.1"/>
    <property type="molecule type" value="Genomic_DNA"/>
</dbReference>
<dbReference type="AlphaFoldDB" id="A0AA39WPA3"/>
<proteinExistence type="predicted"/>
<evidence type="ECO:0000313" key="2">
    <source>
        <dbReference type="Proteomes" id="UP001175000"/>
    </source>
</evidence>
<organism evidence="1 2">
    <name type="scientific">Immersiella caudata</name>
    <dbReference type="NCBI Taxonomy" id="314043"/>
    <lineage>
        <taxon>Eukaryota</taxon>
        <taxon>Fungi</taxon>
        <taxon>Dikarya</taxon>
        <taxon>Ascomycota</taxon>
        <taxon>Pezizomycotina</taxon>
        <taxon>Sordariomycetes</taxon>
        <taxon>Sordariomycetidae</taxon>
        <taxon>Sordariales</taxon>
        <taxon>Lasiosphaeriaceae</taxon>
        <taxon>Immersiella</taxon>
    </lineage>
</organism>
<dbReference type="Proteomes" id="UP001175000">
    <property type="component" value="Unassembled WGS sequence"/>
</dbReference>
<comment type="caution">
    <text evidence="1">The sequence shown here is derived from an EMBL/GenBank/DDBJ whole genome shotgun (WGS) entry which is preliminary data.</text>
</comment>
<name>A0AA39WPA3_9PEZI</name>
<accession>A0AA39WPA3</accession>
<keyword evidence="2" id="KW-1185">Reference proteome</keyword>
<reference evidence="1" key="1">
    <citation type="submission" date="2023-06" db="EMBL/GenBank/DDBJ databases">
        <title>Genome-scale phylogeny and comparative genomics of the fungal order Sordariales.</title>
        <authorList>
            <consortium name="Lawrence Berkeley National Laboratory"/>
            <person name="Hensen N."/>
            <person name="Bonometti L."/>
            <person name="Westerberg I."/>
            <person name="Brannstrom I.O."/>
            <person name="Guillou S."/>
            <person name="Cros-Aarteil S."/>
            <person name="Calhoun S."/>
            <person name="Haridas S."/>
            <person name="Kuo A."/>
            <person name="Mondo S."/>
            <person name="Pangilinan J."/>
            <person name="Riley R."/>
            <person name="Labutti K."/>
            <person name="Andreopoulos B."/>
            <person name="Lipzen A."/>
            <person name="Chen C."/>
            <person name="Yanf M."/>
            <person name="Daum C."/>
            <person name="Ng V."/>
            <person name="Clum A."/>
            <person name="Steindorff A."/>
            <person name="Ohm R."/>
            <person name="Martin F."/>
            <person name="Silar P."/>
            <person name="Natvig D."/>
            <person name="Lalanne C."/>
            <person name="Gautier V."/>
            <person name="Ament-Velasquez S.L."/>
            <person name="Kruys A."/>
            <person name="Hutchinson M.I."/>
            <person name="Powell A.J."/>
            <person name="Barry K."/>
            <person name="Miller A.N."/>
            <person name="Grigoriev I.V."/>
            <person name="Debuchy R."/>
            <person name="Gladieux P."/>
            <person name="Thoren M.H."/>
            <person name="Johannesson H."/>
        </authorList>
    </citation>
    <scope>NUCLEOTIDE SEQUENCE</scope>
    <source>
        <strain evidence="1">CBS 606.72</strain>
    </source>
</reference>